<evidence type="ECO:0000259" key="8">
    <source>
        <dbReference type="SMART" id="SM00062"/>
    </source>
</evidence>
<evidence type="ECO:0000256" key="4">
    <source>
        <dbReference type="ARBA" id="ARBA00022729"/>
    </source>
</evidence>
<name>A0A0C6P634_BORBO</name>
<gene>
    <name evidence="9" type="ORF">BN112_3085</name>
</gene>
<dbReference type="GO" id="GO:0030288">
    <property type="term" value="C:outer membrane-bounded periplasmic space"/>
    <property type="evidence" value="ECO:0007669"/>
    <property type="project" value="TreeGrafter"/>
</dbReference>
<feature type="chain" id="PRO_5002189912" evidence="7">
    <location>
        <begin position="25"/>
        <end position="304"/>
    </location>
</feature>
<dbReference type="PANTHER" id="PTHR30085">
    <property type="entry name" value="AMINO ACID ABC TRANSPORTER PERMEASE"/>
    <property type="match status" value="1"/>
</dbReference>
<feature type="signal peptide" evidence="7">
    <location>
        <begin position="1"/>
        <end position="24"/>
    </location>
</feature>
<proteinExistence type="inferred from homology"/>
<dbReference type="FunFam" id="3.40.190.10:FF:000052">
    <property type="entry name" value="Amino acid ABC transporter substrate-binding protein"/>
    <property type="match status" value="1"/>
</dbReference>
<dbReference type="CDD" id="cd13688">
    <property type="entry name" value="PBP2_GltI_DEBP"/>
    <property type="match status" value="1"/>
</dbReference>
<organism evidence="9 10">
    <name type="scientific">Bordetella bronchiseptica 253</name>
    <dbReference type="NCBI Taxonomy" id="568707"/>
    <lineage>
        <taxon>Bacteria</taxon>
        <taxon>Pseudomonadati</taxon>
        <taxon>Pseudomonadota</taxon>
        <taxon>Betaproteobacteria</taxon>
        <taxon>Burkholderiales</taxon>
        <taxon>Alcaligenaceae</taxon>
        <taxon>Bordetella</taxon>
    </lineage>
</organism>
<evidence type="ECO:0000256" key="7">
    <source>
        <dbReference type="SAM" id="SignalP"/>
    </source>
</evidence>
<dbReference type="AlphaFoldDB" id="A0A0C6P634"/>
<sequence length="304" mass="32939">MKRFLNALTAALAIGAAAAGQAHAADLDGTLKKISDTGVITIGHRETSIPFSYYDANQKPVGYSIDICARIVDAVKARIKRDDIQVKYLPVTSATRIPLMGNGTIDLECASTSNTLDRQKQVAFSVTTFVTGNRFISLKSANLKTIDDLKGKTVVSTSGTANIRQANEINEARGLGMKVVPVKEHAEGFLMVETGRAAAFIMDDILLYGLAANAKEPDRYQVSGDSLSIEPYAIMLRRDDPQFKALVDDTIKSLYASGDFEALYKRWYQSPLPPKGINLNVAMSEVLKRVVATPTDSGDPAAYK</sequence>
<protein>
    <submittedName>
        <fullName evidence="9">Probable extracellular solute-binding protein</fullName>
    </submittedName>
</protein>
<dbReference type="KEGG" id="bbh:BN112_3085"/>
<dbReference type="OrthoDB" id="7240770at2"/>
<dbReference type="HOGENOM" id="CLU_019602_0_0_4"/>
<dbReference type="InterPro" id="IPR001638">
    <property type="entry name" value="Solute-binding_3/MltF_N"/>
</dbReference>
<keyword evidence="4 7" id="KW-0732">Signal</keyword>
<comment type="similarity">
    <text evidence="2">Belongs to the bacterial solute-binding protein 3 family.</text>
</comment>
<keyword evidence="3" id="KW-0813">Transport</keyword>
<evidence type="ECO:0000256" key="3">
    <source>
        <dbReference type="ARBA" id="ARBA00022448"/>
    </source>
</evidence>
<accession>A0A0C6P634</accession>
<feature type="domain" description="Solute-binding protein family 3/N-terminal" evidence="8">
    <location>
        <begin position="39"/>
        <end position="271"/>
    </location>
</feature>
<dbReference type="SMART" id="SM00062">
    <property type="entry name" value="PBPb"/>
    <property type="match status" value="1"/>
</dbReference>
<dbReference type="SUPFAM" id="SSF53850">
    <property type="entry name" value="Periplasmic binding protein-like II"/>
    <property type="match status" value="1"/>
</dbReference>
<dbReference type="Proteomes" id="UP000007564">
    <property type="component" value="Chromosome"/>
</dbReference>
<dbReference type="GO" id="GO:0005576">
    <property type="term" value="C:extracellular region"/>
    <property type="evidence" value="ECO:0007669"/>
    <property type="project" value="TreeGrafter"/>
</dbReference>
<dbReference type="RefSeq" id="WP_015064670.1">
    <property type="nucleotide sequence ID" value="NC_019382.1"/>
</dbReference>
<evidence type="ECO:0000313" key="10">
    <source>
        <dbReference type="Proteomes" id="UP000007564"/>
    </source>
</evidence>
<dbReference type="Pfam" id="PF00497">
    <property type="entry name" value="SBP_bac_3"/>
    <property type="match status" value="1"/>
</dbReference>
<dbReference type="PANTHER" id="PTHR30085:SF2">
    <property type="entry name" value="GLUTAMATE_ASPARTATE IMPORT SOLUTE-BINDING PROTEIN"/>
    <property type="match status" value="1"/>
</dbReference>
<evidence type="ECO:0000256" key="6">
    <source>
        <dbReference type="ARBA" id="ARBA00022970"/>
    </source>
</evidence>
<keyword evidence="5" id="KW-0574">Periplasm</keyword>
<evidence type="ECO:0000313" key="9">
    <source>
        <dbReference type="EMBL" id="CCJ55002.1"/>
    </source>
</evidence>
<dbReference type="GO" id="GO:0006865">
    <property type="term" value="P:amino acid transport"/>
    <property type="evidence" value="ECO:0007669"/>
    <property type="project" value="UniProtKB-KW"/>
</dbReference>
<dbReference type="InterPro" id="IPR051455">
    <property type="entry name" value="Bact_solute-bind_prot3"/>
</dbReference>
<comment type="subcellular location">
    <subcellularLocation>
        <location evidence="1">Periplasm</location>
    </subcellularLocation>
</comment>
<reference evidence="9 10" key="1">
    <citation type="journal article" date="2012" name="BMC Genomics">
        <title>Comparative genomics of the classical Bordetella subspecies: the evolution and exchange of virulence-associated diversity amongst closely related pathogens.</title>
        <authorList>
            <person name="Park J."/>
            <person name="Zhang Y."/>
            <person name="Buboltz A.M."/>
            <person name="Zhang X."/>
            <person name="Schuster S.C."/>
            <person name="Ahuja U."/>
            <person name="Liu M."/>
            <person name="Miller J.F."/>
            <person name="Sebaihia M."/>
            <person name="Bentley S.D."/>
            <person name="Parkhill J."/>
            <person name="Harvill E.T."/>
        </authorList>
    </citation>
    <scope>NUCLEOTIDE SEQUENCE [LARGE SCALE GENOMIC DNA]</scope>
    <source>
        <strain evidence="9 10">253</strain>
    </source>
</reference>
<dbReference type="EMBL" id="HE965806">
    <property type="protein sequence ID" value="CCJ55002.1"/>
    <property type="molecule type" value="Genomic_DNA"/>
</dbReference>
<evidence type="ECO:0000256" key="1">
    <source>
        <dbReference type="ARBA" id="ARBA00004418"/>
    </source>
</evidence>
<evidence type="ECO:0000256" key="5">
    <source>
        <dbReference type="ARBA" id="ARBA00022764"/>
    </source>
</evidence>
<dbReference type="Gene3D" id="3.40.190.10">
    <property type="entry name" value="Periplasmic binding protein-like II"/>
    <property type="match status" value="2"/>
</dbReference>
<keyword evidence="6" id="KW-0029">Amino-acid transport</keyword>
<evidence type="ECO:0000256" key="2">
    <source>
        <dbReference type="ARBA" id="ARBA00010333"/>
    </source>
</evidence>